<protein>
    <submittedName>
        <fullName evidence="1">Uncharacterized protein</fullName>
    </submittedName>
</protein>
<sequence length="51" mass="5688">MKTLFSRIAAQAVRASERITFSDDRSEVCTSGCRAAAHRDRITTAAYRARL</sequence>
<keyword evidence="2" id="KW-1185">Reference proteome</keyword>
<accession>A0A7Y9EPX6</accession>
<evidence type="ECO:0000313" key="1">
    <source>
        <dbReference type="EMBL" id="NYD51783.1"/>
    </source>
</evidence>
<evidence type="ECO:0000313" key="2">
    <source>
        <dbReference type="Proteomes" id="UP000529783"/>
    </source>
</evidence>
<dbReference type="AlphaFoldDB" id="A0A7Y9EPX6"/>
<name>A0A7Y9EPX6_9ACTN</name>
<dbReference type="RefSeq" id="WP_179848106.1">
    <property type="nucleotide sequence ID" value="NZ_JACCBA010000001.1"/>
</dbReference>
<reference evidence="1 2" key="1">
    <citation type="submission" date="2020-07" db="EMBL/GenBank/DDBJ databases">
        <title>Sequencing the genomes of 1000 actinobacteria strains.</title>
        <authorList>
            <person name="Klenk H.-P."/>
        </authorList>
    </citation>
    <scope>NUCLEOTIDE SEQUENCE [LARGE SCALE GENOMIC DNA]</scope>
    <source>
        <strain evidence="1 2">DSM 40398</strain>
    </source>
</reference>
<proteinExistence type="predicted"/>
<comment type="caution">
    <text evidence="1">The sequence shown here is derived from an EMBL/GenBank/DDBJ whole genome shotgun (WGS) entry which is preliminary data.</text>
</comment>
<dbReference type="Proteomes" id="UP000529783">
    <property type="component" value="Unassembled WGS sequence"/>
</dbReference>
<gene>
    <name evidence="1" type="ORF">BJY14_007766</name>
</gene>
<organism evidence="1 2">
    <name type="scientific">Actinomadura luteofluorescens</name>
    <dbReference type="NCBI Taxonomy" id="46163"/>
    <lineage>
        <taxon>Bacteria</taxon>
        <taxon>Bacillati</taxon>
        <taxon>Actinomycetota</taxon>
        <taxon>Actinomycetes</taxon>
        <taxon>Streptosporangiales</taxon>
        <taxon>Thermomonosporaceae</taxon>
        <taxon>Actinomadura</taxon>
    </lineage>
</organism>
<dbReference type="EMBL" id="JACCBA010000001">
    <property type="protein sequence ID" value="NYD51783.1"/>
    <property type="molecule type" value="Genomic_DNA"/>
</dbReference>